<keyword evidence="1" id="KW-0812">Transmembrane</keyword>
<dbReference type="EMBL" id="MNAD01000493">
    <property type="protein sequence ID" value="OJT12322.1"/>
    <property type="molecule type" value="Genomic_DNA"/>
</dbReference>
<keyword evidence="1" id="KW-0472">Membrane</keyword>
<comment type="caution">
    <text evidence="2">The sequence shown here is derived from an EMBL/GenBank/DDBJ whole genome shotgun (WGS) entry which is preliminary data.</text>
</comment>
<reference evidence="2 3" key="1">
    <citation type="submission" date="2016-10" db="EMBL/GenBank/DDBJ databases">
        <title>Genome sequence of the basidiomycete white-rot fungus Trametes pubescens.</title>
        <authorList>
            <person name="Makela M.R."/>
            <person name="Granchi Z."/>
            <person name="Peng M."/>
            <person name="De Vries R.P."/>
            <person name="Grigoriev I."/>
            <person name="Riley R."/>
            <person name="Hilden K."/>
        </authorList>
    </citation>
    <scope>NUCLEOTIDE SEQUENCE [LARGE SCALE GENOMIC DNA]</scope>
    <source>
        <strain evidence="2 3">FBCC735</strain>
    </source>
</reference>
<name>A0A1M2VXS8_TRAPU</name>
<organism evidence="2 3">
    <name type="scientific">Trametes pubescens</name>
    <name type="common">White-rot fungus</name>
    <dbReference type="NCBI Taxonomy" id="154538"/>
    <lineage>
        <taxon>Eukaryota</taxon>
        <taxon>Fungi</taxon>
        <taxon>Dikarya</taxon>
        <taxon>Basidiomycota</taxon>
        <taxon>Agaricomycotina</taxon>
        <taxon>Agaricomycetes</taxon>
        <taxon>Polyporales</taxon>
        <taxon>Polyporaceae</taxon>
        <taxon>Trametes</taxon>
    </lineage>
</organism>
<keyword evidence="1" id="KW-1133">Transmembrane helix</keyword>
<proteinExistence type="predicted"/>
<dbReference type="AlphaFoldDB" id="A0A1M2VXS8"/>
<gene>
    <name evidence="2" type="ORF">TRAPUB_11097</name>
</gene>
<feature type="transmembrane region" description="Helical" evidence="1">
    <location>
        <begin position="261"/>
        <end position="287"/>
    </location>
</feature>
<dbReference type="OrthoDB" id="2366471at2759"/>
<accession>A0A1M2VXS8</accession>
<protein>
    <submittedName>
        <fullName evidence="2">Uncharacterized protein</fullName>
    </submittedName>
</protein>
<keyword evidence="3" id="KW-1185">Reference proteome</keyword>
<evidence type="ECO:0000313" key="2">
    <source>
        <dbReference type="EMBL" id="OJT12322.1"/>
    </source>
</evidence>
<feature type="transmembrane region" description="Helical" evidence="1">
    <location>
        <begin position="232"/>
        <end position="255"/>
    </location>
</feature>
<evidence type="ECO:0000313" key="3">
    <source>
        <dbReference type="Proteomes" id="UP000184267"/>
    </source>
</evidence>
<sequence>MQSFQHYNNALVARRHALHASSPSPHLPAMQRYATVNRDCGPNHGSADFWVYRLQCLYLLAQEFLVDNAPEISGSATWTKLTISGMSVLAAFGGDTTLFAMTTVHIFAGRRWLGWCNQPGTHDIARRYGQLARSRICKILYGTHESTTDPAVLCGLKGTEPGPSYLAFPSGTSGNGRKTGNIAWLFLDECAAIPPTNHSSSSASSVMGGVTVVDLDHEPDASQTVQLPQGTYMLAMAAIPIVFSLLACVVCALLGDWYCASMILLGVVASGVSSCVIGSGPLTFAYTKSATLPPSPRRAGILHNAANMVVMKGPRGALDAITTGRLFLDYGRRPTYRGIGVCSVLFSLQLFVQLFVVPQGTLYGQLLFLATLVVSWVYNRHLASLDVDAILRRALFEQVLRVGPSAIPAQLAEKSHTQLGTARLLPGVDKYKLDNLTQQAVFALLVLAESEYLPLGLDTAFLKLLLDNLLPFRTGAWDLWKGEVLRNIEKNAECLRDEARRGGFRFEFPAMPVEGGLSWGLVEGLYEDAHAAAKVYATYRR</sequence>
<feature type="transmembrane region" description="Helical" evidence="1">
    <location>
        <begin position="362"/>
        <end position="378"/>
    </location>
</feature>
<dbReference type="STRING" id="154538.A0A1M2VXS8"/>
<dbReference type="Proteomes" id="UP000184267">
    <property type="component" value="Unassembled WGS sequence"/>
</dbReference>
<evidence type="ECO:0000256" key="1">
    <source>
        <dbReference type="SAM" id="Phobius"/>
    </source>
</evidence>